<dbReference type="InterPro" id="IPR036938">
    <property type="entry name" value="PAP2/HPO_sf"/>
</dbReference>
<dbReference type="AlphaFoldDB" id="A0A2G9C514"/>
<dbReference type="Gene3D" id="1.20.144.10">
    <property type="entry name" value="Phosphatidic acid phosphatase type 2/haloperoxidase"/>
    <property type="match status" value="1"/>
</dbReference>
<dbReference type="NCBIfam" id="TIGR02601">
    <property type="entry name" value="autotrns_rpt"/>
    <property type="match status" value="1"/>
</dbReference>
<dbReference type="InterPro" id="IPR000326">
    <property type="entry name" value="PAP2/HPO"/>
</dbReference>
<keyword evidence="5" id="KW-1185">Reference proteome</keyword>
<dbReference type="Proteomes" id="UP000231501">
    <property type="component" value="Unassembled WGS sequence"/>
</dbReference>
<gene>
    <name evidence="4" type="ORF">CS062_19530</name>
</gene>
<evidence type="ECO:0000256" key="1">
    <source>
        <dbReference type="ARBA" id="ARBA00022729"/>
    </source>
</evidence>
<evidence type="ECO:0000313" key="5">
    <source>
        <dbReference type="Proteomes" id="UP000231501"/>
    </source>
</evidence>
<evidence type="ECO:0000256" key="2">
    <source>
        <dbReference type="SAM" id="SignalP"/>
    </source>
</evidence>
<feature type="chain" id="PRO_5013930219" description="Phosphatidic acid phosphatase type 2/haloperoxidase domain-containing protein" evidence="2">
    <location>
        <begin position="29"/>
        <end position="657"/>
    </location>
</feature>
<protein>
    <recommendedName>
        <fullName evidence="3">Phosphatidic acid phosphatase type 2/haloperoxidase domain-containing protein</fullName>
    </recommendedName>
</protein>
<dbReference type="SMART" id="SM00014">
    <property type="entry name" value="acidPPc"/>
    <property type="match status" value="1"/>
</dbReference>
<comment type="caution">
    <text evidence="4">The sequence shown here is derived from an EMBL/GenBank/DDBJ whole genome shotgun (WGS) entry which is preliminary data.</text>
</comment>
<dbReference type="Pfam" id="PF12951">
    <property type="entry name" value="PATR"/>
    <property type="match status" value="1"/>
</dbReference>
<name>A0A2G9C514_9BURK</name>
<dbReference type="OrthoDB" id="9780507at2"/>
<feature type="signal peptide" evidence="2">
    <location>
        <begin position="1"/>
        <end position="28"/>
    </location>
</feature>
<sequence>MSLSAIPAKRSPLLLALLPVLVPALLLGACSSDDDGQEQPLVIPAAPKGLGTTDTAAVQDETQVPPFIDNIASNQRGDARYATLQTNAGVRVVSGFLDIWQPSTLLVDAGASAPARDGFAAVAASTWSGLPGDATDGKVLNAAVHAANVQYVVDATARRTPAQELAAYLDDRRGKGYSISDGMGPLTTAWRTLSEQSTTITDIAADATTVLYNDKGNDIGNAGSANSHGFGAAIDLVANIGNNASTEPAKRFYKYARPWRWSSSVKVVPALEPAKSGTPTTDGGFISGHSAEAVRKALAMAYLVPERYQEMVTRALVLGENRVYAGMHSPLDVIGGRIQGIAAAAANLATDPNKSNRQAAYDQARTALMAAVGAKDAAALQAYAHSLPLAQDAYADHATNKATVQRLMTFGLAPIAATTKAAVVPKGAEVLLETRLPYLSADQRRVVLKTTALASGSPVMDDAEGWGRLNLFAAADGYGAFDGDVSVTMDAARGGFQALDVWRNDIRGAGKLTKLGSGTLALAGANTFSGGTQVSAGVLRADSAKALGNGDVYVDTGTLMTQATTPVAVMNYTQLATGTLELHLGASNAGSLASVGNVVIAGGTLTVKFQAGMAPRSGDTLVAVQAATLKGKFDKVVVEGFTATPTYTATGLQIRIN</sequence>
<dbReference type="InterPro" id="IPR011050">
    <property type="entry name" value="Pectin_lyase_fold/virulence"/>
</dbReference>
<dbReference type="SUPFAM" id="SSF51126">
    <property type="entry name" value="Pectin lyase-like"/>
    <property type="match status" value="1"/>
</dbReference>
<proteinExistence type="predicted"/>
<keyword evidence="1 2" id="KW-0732">Signal</keyword>
<dbReference type="InterPro" id="IPR013425">
    <property type="entry name" value="Autotrns_rpt"/>
</dbReference>
<dbReference type="RefSeq" id="WP_099863247.1">
    <property type="nucleotide sequence ID" value="NZ_PEOG01000062.1"/>
</dbReference>
<evidence type="ECO:0000313" key="4">
    <source>
        <dbReference type="EMBL" id="PIM51513.1"/>
    </source>
</evidence>
<dbReference type="SUPFAM" id="SSF48317">
    <property type="entry name" value="Acid phosphatase/Vanadium-dependent haloperoxidase"/>
    <property type="match status" value="1"/>
</dbReference>
<dbReference type="Pfam" id="PF01569">
    <property type="entry name" value="PAP2"/>
    <property type="match status" value="1"/>
</dbReference>
<reference evidence="4 5" key="1">
    <citation type="submission" date="2017-11" db="EMBL/GenBank/DDBJ databases">
        <title>Draft genome sequence of Mitsuaria sp. HWN-4.</title>
        <authorList>
            <person name="Gundlapally S.R."/>
        </authorList>
    </citation>
    <scope>NUCLEOTIDE SEQUENCE [LARGE SCALE GENOMIC DNA]</scope>
    <source>
        <strain evidence="4 5">HWN-4</strain>
    </source>
</reference>
<accession>A0A2G9C514</accession>
<dbReference type="EMBL" id="PEOG01000062">
    <property type="protein sequence ID" value="PIM51513.1"/>
    <property type="molecule type" value="Genomic_DNA"/>
</dbReference>
<organism evidence="4 5">
    <name type="scientific">Roseateles chitinivorans</name>
    <dbReference type="NCBI Taxonomy" id="2917965"/>
    <lineage>
        <taxon>Bacteria</taxon>
        <taxon>Pseudomonadati</taxon>
        <taxon>Pseudomonadota</taxon>
        <taxon>Betaproteobacteria</taxon>
        <taxon>Burkholderiales</taxon>
        <taxon>Sphaerotilaceae</taxon>
        <taxon>Roseateles</taxon>
    </lineage>
</organism>
<feature type="domain" description="Phosphatidic acid phosphatase type 2/haloperoxidase" evidence="3">
    <location>
        <begin position="233"/>
        <end position="348"/>
    </location>
</feature>
<evidence type="ECO:0000259" key="3">
    <source>
        <dbReference type="SMART" id="SM00014"/>
    </source>
</evidence>